<dbReference type="GO" id="GO:0030030">
    <property type="term" value="P:cell projection organization"/>
    <property type="evidence" value="ECO:0007669"/>
    <property type="project" value="UniProtKB-KW"/>
</dbReference>
<dbReference type="SMART" id="SM00164">
    <property type="entry name" value="TBC"/>
    <property type="match status" value="1"/>
</dbReference>
<reference evidence="15" key="1">
    <citation type="submission" date="2021-06" db="EMBL/GenBank/DDBJ databases">
        <authorList>
            <person name="Kallberg Y."/>
            <person name="Tangrot J."/>
            <person name="Rosling A."/>
        </authorList>
    </citation>
    <scope>NUCLEOTIDE SEQUENCE</scope>
    <source>
        <strain evidence="15">BR232B</strain>
    </source>
</reference>
<dbReference type="FunFam" id="3.10.490.20:FF:000004">
    <property type="entry name" value="Cytoplasmic dynein heavy chain 2"/>
    <property type="match status" value="1"/>
</dbReference>
<dbReference type="GO" id="GO:0045505">
    <property type="term" value="F:dynein intermediate chain binding"/>
    <property type="evidence" value="ECO:0007669"/>
    <property type="project" value="InterPro"/>
</dbReference>
<dbReference type="FunFam" id="3.40.50.300:FF:000373">
    <property type="entry name" value="Cytoplasmic dynein heavy chain 2"/>
    <property type="match status" value="1"/>
</dbReference>
<evidence type="ECO:0000256" key="9">
    <source>
        <dbReference type="ARBA" id="ARBA00072091"/>
    </source>
</evidence>
<dbReference type="InterPro" id="IPR015943">
    <property type="entry name" value="WD40/YVTN_repeat-like_dom_sf"/>
</dbReference>
<dbReference type="Gene3D" id="3.10.490.20">
    <property type="match status" value="1"/>
</dbReference>
<keyword evidence="5 11" id="KW-0853">WD repeat</keyword>
<dbReference type="Pfam" id="PF12777">
    <property type="entry name" value="MT"/>
    <property type="match status" value="1"/>
</dbReference>
<dbReference type="Gene3D" id="1.20.1270.280">
    <property type="match status" value="1"/>
</dbReference>
<dbReference type="InterPro" id="IPR036322">
    <property type="entry name" value="WD40_repeat_dom_sf"/>
</dbReference>
<dbReference type="InterPro" id="IPR026983">
    <property type="entry name" value="DHC"/>
</dbReference>
<evidence type="ECO:0000256" key="12">
    <source>
        <dbReference type="SAM" id="Coils"/>
    </source>
</evidence>
<feature type="repeat" description="WD" evidence="11">
    <location>
        <begin position="2292"/>
        <end position="2328"/>
    </location>
</feature>
<evidence type="ECO:0000313" key="16">
    <source>
        <dbReference type="Proteomes" id="UP000789739"/>
    </source>
</evidence>
<evidence type="ECO:0000256" key="7">
    <source>
        <dbReference type="ARBA" id="ARBA00022794"/>
    </source>
</evidence>
<dbReference type="InterPro" id="IPR043160">
    <property type="entry name" value="Dynein_C_barrel"/>
</dbReference>
<dbReference type="FunFam" id="1.10.8.720:FF:000003">
    <property type="entry name" value="Cytoplasmic dynein heavy chain 2"/>
    <property type="match status" value="1"/>
</dbReference>
<dbReference type="Gene3D" id="1.10.8.720">
    <property type="entry name" value="Region D6 of dynein motor"/>
    <property type="match status" value="1"/>
</dbReference>
<dbReference type="InterPro" id="IPR021935">
    <property type="entry name" value="SGSM1/2_RBD"/>
</dbReference>
<organism evidence="15 16">
    <name type="scientific">Paraglomus brasilianum</name>
    <dbReference type="NCBI Taxonomy" id="144538"/>
    <lineage>
        <taxon>Eukaryota</taxon>
        <taxon>Fungi</taxon>
        <taxon>Fungi incertae sedis</taxon>
        <taxon>Mucoromycota</taxon>
        <taxon>Glomeromycotina</taxon>
        <taxon>Glomeromycetes</taxon>
        <taxon>Paraglomerales</taxon>
        <taxon>Paraglomeraceae</taxon>
        <taxon>Paraglomus</taxon>
    </lineage>
</organism>
<feature type="compositionally biased region" description="Basic and acidic residues" evidence="13">
    <location>
        <begin position="1957"/>
        <end position="1980"/>
    </location>
</feature>
<evidence type="ECO:0000256" key="3">
    <source>
        <dbReference type="ARBA" id="ARBA00014199"/>
    </source>
</evidence>
<dbReference type="Pfam" id="PF12781">
    <property type="entry name" value="AAA_9"/>
    <property type="match status" value="1"/>
</dbReference>
<dbReference type="PROSITE" id="PS00678">
    <property type="entry name" value="WD_REPEATS_1"/>
    <property type="match status" value="1"/>
</dbReference>
<dbReference type="InterPro" id="IPR004273">
    <property type="entry name" value="Dynein_heavy_D6_P-loop"/>
</dbReference>
<keyword evidence="12" id="KW-0175">Coiled coil</keyword>
<dbReference type="InterPro" id="IPR035706">
    <property type="entry name" value="AAA_9"/>
</dbReference>
<feature type="repeat" description="WD" evidence="11">
    <location>
        <begin position="2243"/>
        <end position="2284"/>
    </location>
</feature>
<feature type="repeat" description="WD" evidence="11">
    <location>
        <begin position="2153"/>
        <end position="2194"/>
    </location>
</feature>
<dbReference type="SMART" id="SM00320">
    <property type="entry name" value="WD40"/>
    <property type="match status" value="7"/>
</dbReference>
<dbReference type="InterPro" id="IPR042219">
    <property type="entry name" value="AAA_lid_11_sf"/>
</dbReference>
<dbReference type="Gene3D" id="6.10.140.1060">
    <property type="match status" value="1"/>
</dbReference>
<dbReference type="Pfam" id="PF18198">
    <property type="entry name" value="AAA_lid_11"/>
    <property type="match status" value="1"/>
</dbReference>
<evidence type="ECO:0000256" key="4">
    <source>
        <dbReference type="ARBA" id="ARBA00022468"/>
    </source>
</evidence>
<keyword evidence="16" id="KW-1185">Reference proteome</keyword>
<dbReference type="Pfam" id="PF00400">
    <property type="entry name" value="WD40"/>
    <property type="match status" value="6"/>
</dbReference>
<dbReference type="InterPro" id="IPR024743">
    <property type="entry name" value="Dynein_HC_stalk"/>
</dbReference>
<name>A0A9N9FWL3_9GLOM</name>
<sequence>MEQVKSKVTRSEKLLDSLGSEKIRWESGSQAFETQMGTIVGDVILSAAFLAYGGYFDQQYREVLLNKWINHLMAAGVSFKGDLSLTEYLSSADDRLSWQANSLPADDLCTENAIMLKRFNRYPLIIDPSGQATAFLMNEYKHRKMAVTSFLDDSFIKNLESALRFGNPLLIQDVEHLDPILNAVLNKELRRTGGRVLIRLGGQDIDFSPSFTLFLSTRDPSVNFPPDVCSRVTFVNFTVTRSSLQSQCLNQVLKVERPDTDKKRTDLIKLQGEFKLKLRHLEKSLLQALNESKGNILDDAKVLDTLETLKKEAAEITRKIEETETIVQEVEQVTTEYTPLASACSSVFFVMEQMNLLNHFYQFSLEYFYEIFQSILHNNPNLQDVTDNNKRLSILSRDLFNVTFQRVSRALLHDDHITFALLLSQIKLRGTPDQVDEMEYDYLLSGGDVVPGVKVSAADLGISEDIFDSEHAARIKEYSTLPCFRTLADELSDNEEKWEEFMNHDAAEKSIPIFWESNVPESVNQLRRMLLVKCLRPDRLIPAAKSFVSEVFDSVFLGQTELDFKAMVLEEVQPTTPISLCSVPGYDASYRVDNLVAEVNVRCTSVAMGSQEGFTLADQAISSAIKTGQWVLLKNVHLAPSWLGQLEKKLHSMKANRNFRIFLTMETNPKVPVNLLRLSRVLMFEPPPGIKANLQDSLKGITPARVRKGPTELARLYFLLAWLHAIVQERLRYVPLGWTKVYEFNDSDQDFSINTIDAWLDSIAQGRSNISPDKIPWDALRTLITTAGYGGRIDNEFDKRLLESFVNTLFTPAAYDLHYPLVDADDGNLLKIPEGTKIEQFIMWVNKLPEREPPAWLGLPSNAERVLATSQGYAMLVKVRKMKSISDDDEVAYSQESNTKSSGSSSQPAWMRQLSASVNNWLSMLPEKLSSMQKTADSIKNPLFRFFDRENSIGRSLLSKVRQDLNDIVKVCDGELKQTNHLRMLLGCLTKGIIPDHWCKYKIPKTISLNHWIADLKSRLQQLESITRETDFQYLDVWLGGLFMPEAFITATRQAVAQKHQWSLEELRLEVDINKHGDADAFAVSGLKLEGAKWDNALQLTSTPLTKLELTQIRWVLKTDVAALKEDSVSLPVYLNSDRSDLLFVVNVDAKASDKNKIAQRAVAIVVCFLRKLCLAEKSALVLKRISIANRLLQPKDWRHVSLISSILEMGGGSPGTLSPAEELVLQMSSLTADESGESSSQQTAGEEPAQVRLLYSKSKVYVHPKSDNEDNIPGFLCIVERSPNSFLLAWTPESLLSADELESYVQVEGGSDRELEDDESSWIEAGGEEDHGLGSTILIAPPPTAITASVPTAETQYAISIPVNSIYSIIVNPPKFQQWYGSVVINLVGGITLPALYFHDDESRSTRLQRQNNNQKNGEIEDDDEEDSAVAHWGGDELIKWLGKVAVVVSSVVESNLLLVNPTSEDLVNHSPPATEVKPSARMTQGTSRQRPLSVQMDPLVSAVKEIRWNVMERFSKVARFSRDAAVTILEHPLARPILPHLPPALNNIAQSENARVVIDEYDSGRVYLAKWAARVAEEAESQNDKTWVPLYKPGGVEEGGSVHFEEDTELGPFEILSTKTSLPPIRDTRTVPLNAESWFSFFDTEGRLKVEAVDVRQAIFRGGIEEDIRTEVWKFLLDVYPWESSEVERANILEAKRHEYFALKSEWWSSTEVQAGAIFQDHKVRIEKDVIRTDRSVSFFKSEDMPHPDPLAGSSSNLTNKNLELMKDILMTYNFYNKDLGYVQGMSDLLAPLFAVMNDEVTAFWAFVGFMDRMKYNFYEDQTGMRRQLLTLDHLIQFMDPVFYKHLQKTESLNLFCCFRWILIWFKREFNWDDIARLWEVLWSDYLTGQFHLFVALAILEKHSRVIMEFLPNFDEILKYINDLSMDVNLEDTLKQAEMLFYQFQRMVAAIDAKRMEESEQKEPHEGLRKRVNKRPENGEGSSTQDDATNKLPVIPDDLRDLLNKEWPRIVAEQTSNPVDLTPSSRLAELLYIAKEQDEGDEVRPCEVIDDDVLDDDEADVQKTAEGEDGTITHHSKYISNIDPDNTLEPKEAPNYSTWYMTTHRAASTCAIFSGDGKYAATGSADASLKVLDTSKMNSRSDEDRPVIRTLYDHLAPVNDLSFHPNGLVLASCSDDQSIKLFDLSKPGVKRSFRYLQDTHIVRSIAFHPSGDFILAGTDDESIRVYDVKSFNCYTASTNQNDLHHGGITRVRFSYNGSQFITSSLDGSIKIWDVVTGRCIRTIEQAHGGSAVSSVRFSKNGKYVLSGGRDSLCKLWEATSGRCLITYDGAAQKNNTLQTTFTYNEDFVLSCDESNNTIVCWDSRTGALLKRLPGHAGLVRCVAASPTEPGFISCSDDFRVR</sequence>
<evidence type="ECO:0000256" key="8">
    <source>
        <dbReference type="ARBA" id="ARBA00034464"/>
    </source>
</evidence>
<keyword evidence="4" id="KW-0343">GTPase activation</keyword>
<dbReference type="PROSITE" id="PS50086">
    <property type="entry name" value="TBC_RABGAP"/>
    <property type="match status" value="1"/>
</dbReference>
<dbReference type="InterPro" id="IPR001680">
    <property type="entry name" value="WD40_rpt"/>
</dbReference>
<dbReference type="InterPro" id="IPR019775">
    <property type="entry name" value="WD40_repeat_CS"/>
</dbReference>
<evidence type="ECO:0000256" key="5">
    <source>
        <dbReference type="ARBA" id="ARBA00022574"/>
    </source>
</evidence>
<dbReference type="Gene3D" id="3.40.50.300">
    <property type="entry name" value="P-loop containing nucleotide triphosphate hydrolases"/>
    <property type="match status" value="2"/>
</dbReference>
<dbReference type="SUPFAM" id="SSF50978">
    <property type="entry name" value="WD40 repeat-like"/>
    <property type="match status" value="1"/>
</dbReference>
<dbReference type="Gene3D" id="1.20.920.20">
    <property type="match status" value="1"/>
</dbReference>
<dbReference type="InterPro" id="IPR041228">
    <property type="entry name" value="Dynein_C"/>
</dbReference>
<dbReference type="FunFam" id="1.20.1270.280:FF:000004">
    <property type="entry name" value="Cytoplasmic dynein heavy chain 2"/>
    <property type="match status" value="1"/>
</dbReference>
<dbReference type="InterPro" id="IPR035969">
    <property type="entry name" value="Rab-GAP_TBC_sf"/>
</dbReference>
<dbReference type="PROSITE" id="PS50294">
    <property type="entry name" value="WD_REPEATS_REGION"/>
    <property type="match status" value="3"/>
</dbReference>
<dbReference type="PANTHER" id="PTHR45703">
    <property type="entry name" value="DYNEIN HEAVY CHAIN"/>
    <property type="match status" value="1"/>
</dbReference>
<dbReference type="GO" id="GO:0005737">
    <property type="term" value="C:cytoplasm"/>
    <property type="evidence" value="ECO:0007669"/>
    <property type="project" value="UniProtKB-ARBA"/>
</dbReference>
<keyword evidence="7" id="KW-0970">Cilium biogenesis/degradation</keyword>
<dbReference type="Gene3D" id="2.130.10.10">
    <property type="entry name" value="YVTN repeat-like/Quinoprotein amine dehydrogenase"/>
    <property type="match status" value="1"/>
</dbReference>
<feature type="compositionally biased region" description="Polar residues" evidence="13">
    <location>
        <begin position="1407"/>
        <end position="1418"/>
    </location>
</feature>
<evidence type="ECO:0000256" key="1">
    <source>
        <dbReference type="ARBA" id="ARBA00004120"/>
    </source>
</evidence>
<feature type="region of interest" description="Disordered" evidence="13">
    <location>
        <begin position="890"/>
        <end position="909"/>
    </location>
</feature>
<feature type="repeat" description="WD" evidence="11">
    <location>
        <begin position="2197"/>
        <end position="2238"/>
    </location>
</feature>
<dbReference type="GO" id="GO:0030286">
    <property type="term" value="C:dynein complex"/>
    <property type="evidence" value="ECO:0007669"/>
    <property type="project" value="InterPro"/>
</dbReference>
<dbReference type="Pfam" id="PF12068">
    <property type="entry name" value="PH_RBD"/>
    <property type="match status" value="1"/>
</dbReference>
<dbReference type="FunFam" id="1.10.8.1220:FF:000002">
    <property type="entry name" value="cytoplasmic dynein 1 heavy chain 1-like"/>
    <property type="match status" value="1"/>
</dbReference>
<gene>
    <name evidence="15" type="ORF">PBRASI_LOCUS5674</name>
</gene>
<keyword evidence="6" id="KW-0677">Repeat</keyword>
<feature type="coiled-coil region" evidence="12">
    <location>
        <begin position="306"/>
        <end position="333"/>
    </location>
</feature>
<dbReference type="PROSITE" id="PS50082">
    <property type="entry name" value="WD_REPEATS_2"/>
    <property type="match status" value="4"/>
</dbReference>
<comment type="function">
    <text evidence="8">Molecular adapter which is involved in cilium biogenesis. Part of a functional complex including OFD1 a centriolar protein involved in cilium assembly. Could regulate the cAMP-dependent phosphorylation of OFD1, and its subsequent ubiquitination by PJA2 which ultimately leads to its proteasomal degradation.</text>
</comment>
<evidence type="ECO:0000256" key="2">
    <source>
        <dbReference type="ARBA" id="ARBA00004607"/>
    </source>
</evidence>
<dbReference type="Gene3D" id="1.10.472.80">
    <property type="entry name" value="Ypt/Rab-GAP domain of gyp1p, domain 3"/>
    <property type="match status" value="1"/>
</dbReference>
<evidence type="ECO:0000259" key="14">
    <source>
        <dbReference type="PROSITE" id="PS50086"/>
    </source>
</evidence>
<dbReference type="InterPro" id="IPR027417">
    <property type="entry name" value="P-loop_NTPase"/>
</dbReference>
<evidence type="ECO:0000313" key="15">
    <source>
        <dbReference type="EMBL" id="CAG8562680.1"/>
    </source>
</evidence>
<feature type="domain" description="Rab-GAP TBC" evidence="14">
    <location>
        <begin position="1665"/>
        <end position="1888"/>
    </location>
</feature>
<dbReference type="Proteomes" id="UP000789739">
    <property type="component" value="Unassembled WGS sequence"/>
</dbReference>
<dbReference type="OrthoDB" id="10264062at2759"/>
<dbReference type="FunFam" id="3.40.50.300:FF:000122">
    <property type="entry name" value="Cytoplasmic dynein 1 heavy chain"/>
    <property type="match status" value="1"/>
</dbReference>
<dbReference type="SUPFAM" id="SSF47923">
    <property type="entry name" value="Ypt/Rab-GAP domain of gyp1p"/>
    <property type="match status" value="2"/>
</dbReference>
<dbReference type="InterPro" id="IPR000195">
    <property type="entry name" value="Rab-GAP-TBC_dom"/>
</dbReference>
<dbReference type="CDD" id="cd00200">
    <property type="entry name" value="WD40"/>
    <property type="match status" value="1"/>
</dbReference>
<accession>A0A9N9FWL3</accession>
<dbReference type="GO" id="GO:0007018">
    <property type="term" value="P:microtubule-based movement"/>
    <property type="evidence" value="ECO:0007669"/>
    <property type="project" value="InterPro"/>
</dbReference>
<dbReference type="Gene3D" id="1.10.8.270">
    <property type="entry name" value="putative rabgap domain of human tbc1 domain family member 14 like domains"/>
    <property type="match status" value="1"/>
</dbReference>
<comment type="caution">
    <text evidence="15">The sequence shown here is derived from an EMBL/GenBank/DDBJ whole genome shotgun (WGS) entry which is preliminary data.</text>
</comment>
<evidence type="ECO:0000256" key="13">
    <source>
        <dbReference type="SAM" id="MobiDB-lite"/>
    </source>
</evidence>
<dbReference type="Pfam" id="PF18199">
    <property type="entry name" value="Dynein_C"/>
    <property type="match status" value="1"/>
</dbReference>
<feature type="region of interest" description="Disordered" evidence="13">
    <location>
        <begin position="1470"/>
        <end position="1494"/>
    </location>
</feature>
<dbReference type="GO" id="GO:0005096">
    <property type="term" value="F:GTPase activator activity"/>
    <property type="evidence" value="ECO:0007669"/>
    <property type="project" value="UniProtKB-KW"/>
</dbReference>
<dbReference type="EMBL" id="CAJVPI010000685">
    <property type="protein sequence ID" value="CAG8562680.1"/>
    <property type="molecule type" value="Genomic_DNA"/>
</dbReference>
<evidence type="ECO:0000256" key="10">
    <source>
        <dbReference type="ARBA" id="ARBA00082648"/>
    </source>
</evidence>
<dbReference type="FunFam" id="1.10.472.80:FF:000005">
    <property type="entry name" value="TBC1 domain family member 15"/>
    <property type="match status" value="1"/>
</dbReference>
<dbReference type="Gene3D" id="1.10.8.1220">
    <property type="match status" value="1"/>
</dbReference>
<dbReference type="Pfam" id="PF00566">
    <property type="entry name" value="RabGAP-TBC"/>
    <property type="match status" value="1"/>
</dbReference>
<dbReference type="Pfam" id="PF03028">
    <property type="entry name" value="Dynein_heavy"/>
    <property type="match status" value="1"/>
</dbReference>
<feature type="region of interest" description="Disordered" evidence="13">
    <location>
        <begin position="1407"/>
        <end position="1427"/>
    </location>
</feature>
<feature type="region of interest" description="Disordered" evidence="13">
    <location>
        <begin position="1957"/>
        <end position="1996"/>
    </location>
</feature>
<evidence type="ECO:0000256" key="11">
    <source>
        <dbReference type="PROSITE-ProRule" id="PRU00221"/>
    </source>
</evidence>
<dbReference type="InterPro" id="IPR041658">
    <property type="entry name" value="AAA_lid_11"/>
</dbReference>
<protein>
    <recommendedName>
        <fullName evidence="9">GTPase-activating protein GYP7</fullName>
    </recommendedName>
    <alternativeName>
        <fullName evidence="10">GAP for YPT7</fullName>
    </alternativeName>
    <alternativeName>
        <fullName evidence="3">TBC1 domain family member 31</fullName>
    </alternativeName>
</protein>
<feature type="compositionally biased region" description="Polar residues" evidence="13">
    <location>
        <begin position="894"/>
        <end position="909"/>
    </location>
</feature>
<evidence type="ECO:0000256" key="6">
    <source>
        <dbReference type="ARBA" id="ARBA00022737"/>
    </source>
</evidence>
<feature type="compositionally biased region" description="Polar residues" evidence="13">
    <location>
        <begin position="1483"/>
        <end position="1494"/>
    </location>
</feature>
<proteinExistence type="predicted"/>
<comment type="subcellular location">
    <subcellularLocation>
        <location evidence="1">Cytoplasm</location>
        <location evidence="1">Cytoskeleton</location>
        <location evidence="1">Cilium basal body</location>
    </subcellularLocation>
    <subcellularLocation>
        <location evidence="2">Cytoplasm</location>
        <location evidence="2">Cytoskeleton</location>
        <location evidence="2">Microtubule organizing center</location>
        <location evidence="2">Centrosome</location>
        <location evidence="2">Centriolar satellite</location>
    </subcellularLocation>
</comment>
<dbReference type="Gene3D" id="2.30.29.230">
    <property type="match status" value="1"/>
</dbReference>
<dbReference type="GO" id="GO:0008569">
    <property type="term" value="F:minus-end-directed microtubule motor activity"/>
    <property type="evidence" value="ECO:0007669"/>
    <property type="project" value="InterPro"/>
</dbReference>
<dbReference type="GO" id="GO:0051959">
    <property type="term" value="F:dynein light intermediate chain binding"/>
    <property type="evidence" value="ECO:0007669"/>
    <property type="project" value="InterPro"/>
</dbReference>
<dbReference type="PANTHER" id="PTHR45703:SF36">
    <property type="entry name" value="DYNEIN HEAVY CHAIN, CYTOPLASMIC"/>
    <property type="match status" value="1"/>
</dbReference>